<dbReference type="GO" id="GO:0004190">
    <property type="term" value="F:aspartic-type endopeptidase activity"/>
    <property type="evidence" value="ECO:0007669"/>
    <property type="project" value="UniProtKB-KW"/>
</dbReference>
<evidence type="ECO:0000256" key="1">
    <source>
        <dbReference type="ARBA" id="ARBA00007447"/>
    </source>
</evidence>
<evidence type="ECO:0000313" key="11">
    <source>
        <dbReference type="Proteomes" id="UP000078397"/>
    </source>
</evidence>
<evidence type="ECO:0000256" key="8">
    <source>
        <dbReference type="SAM" id="SignalP"/>
    </source>
</evidence>
<dbReference type="FunFam" id="2.40.70.10:FF:000024">
    <property type="entry name" value="Endothiapepsin"/>
    <property type="match status" value="1"/>
</dbReference>
<dbReference type="PROSITE" id="PS51767">
    <property type="entry name" value="PEPTIDASE_A1"/>
    <property type="match status" value="1"/>
</dbReference>
<dbReference type="PROSITE" id="PS00141">
    <property type="entry name" value="ASP_PROTEASE"/>
    <property type="match status" value="2"/>
</dbReference>
<evidence type="ECO:0000256" key="4">
    <source>
        <dbReference type="ARBA" id="ARBA00022801"/>
    </source>
</evidence>
<feature type="disulfide bond" evidence="6">
    <location>
        <begin position="330"/>
        <end position="365"/>
    </location>
</feature>
<keyword evidence="6" id="KW-1015">Disulfide bond</keyword>
<dbReference type="Proteomes" id="UP000078397">
    <property type="component" value="Unassembled WGS sequence"/>
</dbReference>
<evidence type="ECO:0000256" key="2">
    <source>
        <dbReference type="ARBA" id="ARBA00022670"/>
    </source>
</evidence>
<feature type="active site" evidence="5">
    <location>
        <position position="294"/>
    </location>
</feature>
<evidence type="ECO:0000256" key="3">
    <source>
        <dbReference type="ARBA" id="ARBA00022750"/>
    </source>
</evidence>
<dbReference type="EMBL" id="LSBJ02000005">
    <property type="protein sequence ID" value="OAQ65154.1"/>
    <property type="molecule type" value="Genomic_DNA"/>
</dbReference>
<dbReference type="InterPro" id="IPR001969">
    <property type="entry name" value="Aspartic_peptidase_AS"/>
</dbReference>
<dbReference type="InterPro" id="IPR001461">
    <property type="entry name" value="Aspartic_peptidase_A1"/>
</dbReference>
<dbReference type="AlphaFoldDB" id="A0A179FHX9"/>
<keyword evidence="3 7" id="KW-0064">Aspartyl protease</keyword>
<dbReference type="CDD" id="cd06097">
    <property type="entry name" value="Aspergillopepsin_like"/>
    <property type="match status" value="1"/>
</dbReference>
<evidence type="ECO:0000259" key="9">
    <source>
        <dbReference type="PROSITE" id="PS51767"/>
    </source>
</evidence>
<dbReference type="InterPro" id="IPR034163">
    <property type="entry name" value="Aspergillopepsin-like_cat_dom"/>
</dbReference>
<dbReference type="GO" id="GO:0006508">
    <property type="term" value="P:proteolysis"/>
    <property type="evidence" value="ECO:0007669"/>
    <property type="project" value="UniProtKB-KW"/>
</dbReference>
<dbReference type="PANTHER" id="PTHR47966:SF2">
    <property type="entry name" value="ASPERGILLOPEPSIN-1-RELATED"/>
    <property type="match status" value="1"/>
</dbReference>
<keyword evidence="2 7" id="KW-0645">Protease</keyword>
<proteinExistence type="inferred from homology"/>
<feature type="signal peptide" evidence="8">
    <location>
        <begin position="1"/>
        <end position="20"/>
    </location>
</feature>
<keyword evidence="8" id="KW-0732">Signal</keyword>
<dbReference type="InterPro" id="IPR021109">
    <property type="entry name" value="Peptidase_aspartic_dom_sf"/>
</dbReference>
<dbReference type="GeneID" id="28849358"/>
<evidence type="ECO:0000256" key="6">
    <source>
        <dbReference type="PIRSR" id="PIRSR601461-2"/>
    </source>
</evidence>
<comment type="caution">
    <text evidence="10">The sequence shown here is derived from an EMBL/GenBank/DDBJ whole genome shotgun (WGS) entry which is preliminary data.</text>
</comment>
<dbReference type="PANTHER" id="PTHR47966">
    <property type="entry name" value="BETA-SITE APP-CLEAVING ENZYME, ISOFORM A-RELATED"/>
    <property type="match status" value="1"/>
</dbReference>
<dbReference type="SUPFAM" id="SSF50630">
    <property type="entry name" value="Acid proteases"/>
    <property type="match status" value="1"/>
</dbReference>
<organism evidence="10 11">
    <name type="scientific">Pochonia chlamydosporia 170</name>
    <dbReference type="NCBI Taxonomy" id="1380566"/>
    <lineage>
        <taxon>Eukaryota</taxon>
        <taxon>Fungi</taxon>
        <taxon>Dikarya</taxon>
        <taxon>Ascomycota</taxon>
        <taxon>Pezizomycotina</taxon>
        <taxon>Sordariomycetes</taxon>
        <taxon>Hypocreomycetidae</taxon>
        <taxon>Hypocreales</taxon>
        <taxon>Clavicipitaceae</taxon>
        <taxon>Pochonia</taxon>
    </lineage>
</organism>
<feature type="domain" description="Peptidase A1" evidence="9">
    <location>
        <begin position="92"/>
        <end position="402"/>
    </location>
</feature>
<accession>A0A179FHX9</accession>
<dbReference type="PRINTS" id="PR00792">
    <property type="entry name" value="PEPSIN"/>
</dbReference>
<reference evidence="10 11" key="1">
    <citation type="journal article" date="2016" name="PLoS Pathog.">
        <title>Biosynthesis of antibiotic leucinostatins in bio-control fungus Purpureocillium lilacinum and their inhibition on phytophthora revealed by genome mining.</title>
        <authorList>
            <person name="Wang G."/>
            <person name="Liu Z."/>
            <person name="Lin R."/>
            <person name="Li E."/>
            <person name="Mao Z."/>
            <person name="Ling J."/>
            <person name="Yang Y."/>
            <person name="Yin W.B."/>
            <person name="Xie B."/>
        </authorList>
    </citation>
    <scope>NUCLEOTIDE SEQUENCE [LARGE SCALE GENOMIC DNA]</scope>
    <source>
        <strain evidence="10">170</strain>
    </source>
</reference>
<dbReference type="FunFam" id="2.40.70.10:FF:000026">
    <property type="entry name" value="Endothiapepsin"/>
    <property type="match status" value="1"/>
</dbReference>
<gene>
    <name evidence="10" type="ORF">VFPPC_06315</name>
</gene>
<dbReference type="InterPro" id="IPR033121">
    <property type="entry name" value="PEPTIDASE_A1"/>
</dbReference>
<dbReference type="Gene3D" id="2.40.70.10">
    <property type="entry name" value="Acid Proteases"/>
    <property type="match status" value="2"/>
</dbReference>
<feature type="chain" id="PRO_5008101750" evidence="8">
    <location>
        <begin position="21"/>
        <end position="406"/>
    </location>
</feature>
<evidence type="ECO:0000256" key="5">
    <source>
        <dbReference type="PIRSR" id="PIRSR601461-1"/>
    </source>
</evidence>
<keyword evidence="4 7" id="KW-0378">Hydrolase</keyword>
<protein>
    <submittedName>
        <fullName evidence="10">Secreted aspartic proteinase</fullName>
    </submittedName>
</protein>
<dbReference type="RefSeq" id="XP_018142468.1">
    <property type="nucleotide sequence ID" value="XM_018285364.1"/>
</dbReference>
<evidence type="ECO:0000256" key="7">
    <source>
        <dbReference type="RuleBase" id="RU000454"/>
    </source>
</evidence>
<comment type="similarity">
    <text evidence="1 7">Belongs to the peptidase A1 family.</text>
</comment>
<evidence type="ECO:0000313" key="10">
    <source>
        <dbReference type="EMBL" id="OAQ65154.1"/>
    </source>
</evidence>
<name>A0A179FHX9_METCM</name>
<sequence length="406" mass="42642">MQTFGSFLVSLVVASSVASALPATTATHDGNFSVTAKHNSKFKHNGPLALAKAYQKFGKPVPHDVANAVHRQNSKRTTGSDTNVPQQYDSEYLAAVQIGTPAQTLNLDFDTGSSDLWVFSSQTPKSEVHGQTLYNPSKSSTSKALSGYTWSITYGDQSSSSGNVYTDKVTVGGLTVNSQAVEAAKQVSDQFSQDAASSGLLGLAFSSINTVRPRQQKTFFDNAKSSLTSPLFTADLKHGANGKYNFGYIDNAAHTGSIAYTAVDSSEGFWSFTSTGYAVGSGTLKRTSTSGIADTGTTLLLLPDSIVNAYYSKVSGASYDNSQGGYTFSCDTTLPTFSFGVSSSTITIPGEYLNFAPTDDSGETCFGGLQSSSGIGINIFGDVALKAAFVVFDGGNNRLGWAPKSL</sequence>
<dbReference type="STRING" id="1380566.A0A179FHX9"/>
<dbReference type="KEGG" id="pchm:VFPPC_06315"/>
<keyword evidence="11" id="KW-1185">Reference proteome</keyword>
<dbReference type="Pfam" id="PF00026">
    <property type="entry name" value="Asp"/>
    <property type="match status" value="1"/>
</dbReference>
<feature type="active site" evidence="5">
    <location>
        <position position="110"/>
    </location>
</feature>
<dbReference type="OrthoDB" id="2747330at2759"/>